<protein>
    <submittedName>
        <fullName evidence="2">Uncharacterized protein</fullName>
    </submittedName>
</protein>
<keyword evidence="3" id="KW-1185">Reference proteome</keyword>
<feature type="region of interest" description="Disordered" evidence="1">
    <location>
        <begin position="1"/>
        <end position="27"/>
    </location>
</feature>
<reference evidence="2" key="1">
    <citation type="submission" date="2022-08" db="EMBL/GenBank/DDBJ databases">
        <title>Draft genome sequencing of Roseisolibacter agri AW1220.</title>
        <authorList>
            <person name="Tobiishi Y."/>
            <person name="Tonouchi A."/>
        </authorList>
    </citation>
    <scope>NUCLEOTIDE SEQUENCE</scope>
    <source>
        <strain evidence="2">AW1220</strain>
    </source>
</reference>
<proteinExistence type="predicted"/>
<sequence>MHSHDLRPAVAPAGAHRLSGRSEPPAPTLVSTLTRRALIARAGRELAAEFGMELPRIVRTLPAFPEPRMLFSDAQRRPLTMYTLGQGLAAAALAGAPLEHVLEPGLRLVSWTRTLYGADPVPLADTWAHAARESAESTIASGAVLGARLDLGVIDRAIAEATEAIAANEQLLTQLRVARSAAVNRSQLRLT</sequence>
<evidence type="ECO:0000256" key="1">
    <source>
        <dbReference type="SAM" id="MobiDB-lite"/>
    </source>
</evidence>
<accession>A0AA37QFX7</accession>
<dbReference type="RefSeq" id="WP_284349484.1">
    <property type="nucleotide sequence ID" value="NZ_BRXS01000002.1"/>
</dbReference>
<dbReference type="EMBL" id="BRXS01000002">
    <property type="protein sequence ID" value="GLC25043.1"/>
    <property type="molecule type" value="Genomic_DNA"/>
</dbReference>
<organism evidence="2 3">
    <name type="scientific">Roseisolibacter agri</name>
    <dbReference type="NCBI Taxonomy" id="2014610"/>
    <lineage>
        <taxon>Bacteria</taxon>
        <taxon>Pseudomonadati</taxon>
        <taxon>Gemmatimonadota</taxon>
        <taxon>Gemmatimonadia</taxon>
        <taxon>Gemmatimonadales</taxon>
        <taxon>Gemmatimonadaceae</taxon>
        <taxon>Roseisolibacter</taxon>
    </lineage>
</organism>
<comment type="caution">
    <text evidence="2">The sequence shown here is derived from an EMBL/GenBank/DDBJ whole genome shotgun (WGS) entry which is preliminary data.</text>
</comment>
<name>A0AA37QFX7_9BACT</name>
<gene>
    <name evidence="2" type="ORF">rosag_15560</name>
</gene>
<evidence type="ECO:0000313" key="2">
    <source>
        <dbReference type="EMBL" id="GLC25043.1"/>
    </source>
</evidence>
<evidence type="ECO:0000313" key="3">
    <source>
        <dbReference type="Proteomes" id="UP001161325"/>
    </source>
</evidence>
<dbReference type="AlphaFoldDB" id="A0AA37QFX7"/>
<dbReference type="Proteomes" id="UP001161325">
    <property type="component" value="Unassembled WGS sequence"/>
</dbReference>